<keyword evidence="2" id="KW-0496">Mitochondrion</keyword>
<feature type="transmembrane region" description="Helical" evidence="1">
    <location>
        <begin position="317"/>
        <end position="338"/>
    </location>
</feature>
<organism evidence="2">
    <name type="scientific">Coenonympha phryne</name>
    <dbReference type="NCBI Taxonomy" id="554498"/>
    <lineage>
        <taxon>Eukaryota</taxon>
        <taxon>Metazoa</taxon>
        <taxon>Ecdysozoa</taxon>
        <taxon>Arthropoda</taxon>
        <taxon>Hexapoda</taxon>
        <taxon>Insecta</taxon>
        <taxon>Pterygota</taxon>
        <taxon>Neoptera</taxon>
        <taxon>Endopterygota</taxon>
        <taxon>Lepidoptera</taxon>
        <taxon>Glossata</taxon>
        <taxon>Ditrysia</taxon>
        <taxon>Papilionoidea</taxon>
        <taxon>Nymphalidae</taxon>
        <taxon>Satyrinae</taxon>
        <taxon>Satyrini</taxon>
        <taxon>Coenonymphina</taxon>
        <taxon>Coenonympha</taxon>
    </lineage>
</organism>
<proteinExistence type="predicted"/>
<feature type="transmembrane region" description="Helical" evidence="1">
    <location>
        <begin position="136"/>
        <end position="154"/>
    </location>
</feature>
<feature type="transmembrane region" description="Helical" evidence="1">
    <location>
        <begin position="12"/>
        <end position="36"/>
    </location>
</feature>
<dbReference type="EMBL" id="KF906487">
    <property type="protein sequence ID" value="AHH92998.1"/>
    <property type="molecule type" value="Genomic_DNA"/>
</dbReference>
<feature type="transmembrane region" description="Helical" evidence="1">
    <location>
        <begin position="292"/>
        <end position="311"/>
    </location>
</feature>
<reference evidence="2" key="1">
    <citation type="journal article" date="2014" name="Mitochondrial DNA">
        <title>The complete mitochondrial genome of Triphysa phryne (Lepidoptera: Nymphalidae: Satyrinae).</title>
        <authorList>
            <person name="Zhang W."/>
            <person name="Gan S."/>
            <person name="Zuo N."/>
            <person name="Chen C."/>
            <person name="Wang Y."/>
            <person name="Hao J."/>
        </authorList>
    </citation>
    <scope>NUCLEOTIDE SEQUENCE</scope>
</reference>
<name>A0A067YUZ3_9NEOP</name>
<dbReference type="CTD" id="4536"/>
<keyword evidence="1" id="KW-0472">Membrane</keyword>
<dbReference type="AlphaFoldDB" id="A0A067YUZ3"/>
<feature type="transmembrane region" description="Helical" evidence="1">
    <location>
        <begin position="236"/>
        <end position="256"/>
    </location>
</feature>
<keyword evidence="1" id="KW-1133">Transmembrane helix</keyword>
<gene>
    <name evidence="2" type="primary">ND2</name>
</gene>
<accession>A0A067YUZ3</accession>
<protein>
    <submittedName>
        <fullName evidence="2">NADH dehydrogenase subunit 2</fullName>
    </submittedName>
</protein>
<dbReference type="GeneID" id="19908473"/>
<geneLocation type="mitochondrion" evidence="2"/>
<feature type="transmembrane region" description="Helical" evidence="1">
    <location>
        <begin position="166"/>
        <end position="188"/>
    </location>
</feature>
<feature type="transmembrane region" description="Helical" evidence="1">
    <location>
        <begin position="200"/>
        <end position="224"/>
    </location>
</feature>
<dbReference type="RefSeq" id="YP_009048422.1">
    <property type="nucleotide sequence ID" value="NC_024551.1"/>
</dbReference>
<evidence type="ECO:0000313" key="2">
    <source>
        <dbReference type="EMBL" id="AHH92998.1"/>
    </source>
</evidence>
<sequence length="340" mass="42226">MLFFFNSNKMFFMFTLFFSTLISISSNSWLGCWIGLEINLLSFIPLISNSNNLLNLWSFIKMFLNSINCLNQFFICYYFKFISNKKFFYKLFYFYFNLFFSINKNSLCPFPFLIPLYYSSSFLIKLFYFNNMTKNFPYNFIILLFYYQFFNIYYNFKCSYWSLWSILSNFFTLINSIFFYLLFSMNIISLINLSKLMNNLLFPVFFLYLNYMFSILYIKYFLYYSNILFYYQSRHLIVYYNLFPFFSSTPTFFSILPLMINYLFFNFKLIMYYFFFLYYNKINYINFLYSNYLLFFHIFFFLILMILNFYLKLFYNLILFILISISLGMKFSTEFYYLNL</sequence>
<evidence type="ECO:0000256" key="1">
    <source>
        <dbReference type="SAM" id="Phobius"/>
    </source>
</evidence>
<keyword evidence="1" id="KW-0812">Transmembrane</keyword>
<feature type="transmembrane region" description="Helical" evidence="1">
    <location>
        <begin position="56"/>
        <end position="79"/>
    </location>
</feature>